<feature type="domain" description="UspA" evidence="2">
    <location>
        <begin position="1"/>
        <end position="148"/>
    </location>
</feature>
<name>A0ABS9PCG6_9GAMM</name>
<comment type="caution">
    <text evidence="3">The sequence shown here is derived from an EMBL/GenBank/DDBJ whole genome shotgun (WGS) entry which is preliminary data.</text>
</comment>
<evidence type="ECO:0000313" key="3">
    <source>
        <dbReference type="EMBL" id="MCG6659468.1"/>
    </source>
</evidence>
<dbReference type="CDD" id="cd00293">
    <property type="entry name" value="USP-like"/>
    <property type="match status" value="1"/>
</dbReference>
<protein>
    <submittedName>
        <fullName evidence="3">Universal stress protein</fullName>
    </submittedName>
</protein>
<sequence>MNHAILVPIDGSTHAEKALAVAAQMAMASSAAIHLLHVTEYPDDIGILMGASKGPLTEERREKLAAENREKSRRVLDQARQAVDLSGLEVKELIREGRPARAILQEAKEVGADVIVMGSRGMSDLKGMVVGSVSHRVSHGADCTVITVT</sequence>
<dbReference type="EMBL" id="JABFUC010000016">
    <property type="protein sequence ID" value="MCG6659468.1"/>
    <property type="molecule type" value="Genomic_DNA"/>
</dbReference>
<dbReference type="InterPro" id="IPR006016">
    <property type="entry name" value="UspA"/>
</dbReference>
<gene>
    <name evidence="3" type="ORF">HOP52_17070</name>
</gene>
<dbReference type="InterPro" id="IPR006015">
    <property type="entry name" value="Universal_stress_UspA"/>
</dbReference>
<reference evidence="3 4" key="1">
    <citation type="submission" date="2020-05" db="EMBL/GenBank/DDBJ databases">
        <title>Comparative genomic analysis of denitrifying bacteria from Halomonas genus.</title>
        <authorList>
            <person name="Wang L."/>
            <person name="Shao Z."/>
        </authorList>
    </citation>
    <scope>NUCLEOTIDE SEQUENCE [LARGE SCALE GENOMIC DNA]</scope>
    <source>
        <strain evidence="3 4">A4</strain>
    </source>
</reference>
<dbReference type="Gene3D" id="3.40.50.620">
    <property type="entry name" value="HUPs"/>
    <property type="match status" value="1"/>
</dbReference>
<dbReference type="Pfam" id="PF00582">
    <property type="entry name" value="Usp"/>
    <property type="match status" value="1"/>
</dbReference>
<organism evidence="3 4">
    <name type="scientific">Billgrantia campisalis</name>
    <dbReference type="NCBI Taxonomy" id="74661"/>
    <lineage>
        <taxon>Bacteria</taxon>
        <taxon>Pseudomonadati</taxon>
        <taxon>Pseudomonadota</taxon>
        <taxon>Gammaproteobacteria</taxon>
        <taxon>Oceanospirillales</taxon>
        <taxon>Halomonadaceae</taxon>
        <taxon>Billgrantia</taxon>
    </lineage>
</organism>
<dbReference type="PANTHER" id="PTHR46268">
    <property type="entry name" value="STRESS RESPONSE PROTEIN NHAX"/>
    <property type="match status" value="1"/>
</dbReference>
<evidence type="ECO:0000313" key="4">
    <source>
        <dbReference type="Proteomes" id="UP000814385"/>
    </source>
</evidence>
<comment type="similarity">
    <text evidence="1">Belongs to the universal stress protein A family.</text>
</comment>
<evidence type="ECO:0000256" key="1">
    <source>
        <dbReference type="ARBA" id="ARBA00008791"/>
    </source>
</evidence>
<keyword evidence="4" id="KW-1185">Reference proteome</keyword>
<evidence type="ECO:0000259" key="2">
    <source>
        <dbReference type="Pfam" id="PF00582"/>
    </source>
</evidence>
<dbReference type="PANTHER" id="PTHR46268:SF6">
    <property type="entry name" value="UNIVERSAL STRESS PROTEIN UP12"/>
    <property type="match status" value="1"/>
</dbReference>
<dbReference type="SUPFAM" id="SSF52402">
    <property type="entry name" value="Adenine nucleotide alpha hydrolases-like"/>
    <property type="match status" value="1"/>
</dbReference>
<accession>A0ABS9PCG6</accession>
<proteinExistence type="inferred from homology"/>
<dbReference type="InterPro" id="IPR014729">
    <property type="entry name" value="Rossmann-like_a/b/a_fold"/>
</dbReference>
<dbReference type="PRINTS" id="PR01438">
    <property type="entry name" value="UNVRSLSTRESS"/>
</dbReference>
<dbReference type="Proteomes" id="UP000814385">
    <property type="component" value="Unassembled WGS sequence"/>
</dbReference>
<dbReference type="RefSeq" id="WP_238978606.1">
    <property type="nucleotide sequence ID" value="NZ_JABFUC010000016.1"/>
</dbReference>